<keyword evidence="2" id="KW-0963">Cytoplasm</keyword>
<dbReference type="EMBL" id="SNVV01000007">
    <property type="protein sequence ID" value="TDN51359.1"/>
    <property type="molecule type" value="Genomic_DNA"/>
</dbReference>
<keyword evidence="6" id="KW-1185">Reference proteome</keyword>
<proteinExistence type="predicted"/>
<keyword evidence="4" id="KW-0560">Oxidoreductase</keyword>
<evidence type="ECO:0000256" key="4">
    <source>
        <dbReference type="ARBA" id="ARBA00023002"/>
    </source>
</evidence>
<organism evidence="5 6">
    <name type="scientific">Azoarcus indigens</name>
    <dbReference type="NCBI Taxonomy" id="29545"/>
    <lineage>
        <taxon>Bacteria</taxon>
        <taxon>Pseudomonadati</taxon>
        <taxon>Pseudomonadota</taxon>
        <taxon>Betaproteobacteria</taxon>
        <taxon>Rhodocyclales</taxon>
        <taxon>Zoogloeaceae</taxon>
        <taxon>Azoarcus</taxon>
    </lineage>
</organism>
<dbReference type="GO" id="GO:0004757">
    <property type="term" value="F:sepiapterin reductase (NADP+) activity"/>
    <property type="evidence" value="ECO:0007669"/>
    <property type="project" value="TreeGrafter"/>
</dbReference>
<dbReference type="InterPro" id="IPR051721">
    <property type="entry name" value="Biopterin_syn/organic_redct"/>
</dbReference>
<dbReference type="Gene3D" id="3.40.50.720">
    <property type="entry name" value="NAD(P)-binding Rossmann-like Domain"/>
    <property type="match status" value="1"/>
</dbReference>
<dbReference type="AlphaFoldDB" id="A0A4R6E2U1"/>
<dbReference type="GO" id="GO:0006729">
    <property type="term" value="P:tetrahydrobiopterin biosynthetic process"/>
    <property type="evidence" value="ECO:0007669"/>
    <property type="project" value="TreeGrafter"/>
</dbReference>
<reference evidence="5 6" key="1">
    <citation type="submission" date="2019-03" db="EMBL/GenBank/DDBJ databases">
        <title>Genomic Encyclopedia of Type Strains, Phase IV (KMG-IV): sequencing the most valuable type-strain genomes for metagenomic binning, comparative biology and taxonomic classification.</title>
        <authorList>
            <person name="Goeker M."/>
        </authorList>
    </citation>
    <scope>NUCLEOTIDE SEQUENCE [LARGE SCALE GENOMIC DNA]</scope>
    <source>
        <strain evidence="5 6">DSM 12121</strain>
    </source>
</reference>
<comment type="subcellular location">
    <subcellularLocation>
        <location evidence="1">Cytoplasm</location>
    </subcellularLocation>
</comment>
<dbReference type="PANTHER" id="PTHR44085">
    <property type="entry name" value="SEPIAPTERIN REDUCTASE"/>
    <property type="match status" value="1"/>
</dbReference>
<dbReference type="PANTHER" id="PTHR44085:SF2">
    <property type="entry name" value="SEPIAPTERIN REDUCTASE"/>
    <property type="match status" value="1"/>
</dbReference>
<protein>
    <submittedName>
        <fullName evidence="5">NAD(P)-dependent dehydrogenase (Short-subunit alcohol dehydrogenase family)</fullName>
    </submittedName>
</protein>
<sequence length="245" mass="25110">MHALLTGHSRGLGEAIADALLARGIPVLALSRHGNTALAARHPGLLTEVALDLADGAALERWLADGALARLLPPDAPALLVNNAGVLQPVGAPGEQGAAAILRAVTVNVAAPLMLADALIATRQGSAERRILHVSSGAARSPYAGWSLYCATKAALDHHARSVALDGLAGVRICSLAPGVIDTEMQGQIRATPAERFPLKARFEQLKQDGGLSSPADTAARLVDYLLSAGYGGEPVADLRTLASG</sequence>
<dbReference type="RefSeq" id="WP_133590861.1">
    <property type="nucleotide sequence ID" value="NZ_SNVV01000007.1"/>
</dbReference>
<dbReference type="InterPro" id="IPR036291">
    <property type="entry name" value="NAD(P)-bd_dom_sf"/>
</dbReference>
<name>A0A4R6E2U1_9RHOO</name>
<comment type="caution">
    <text evidence="5">The sequence shown here is derived from an EMBL/GenBank/DDBJ whole genome shotgun (WGS) entry which is preliminary data.</text>
</comment>
<dbReference type="GO" id="GO:0005737">
    <property type="term" value="C:cytoplasm"/>
    <property type="evidence" value="ECO:0007669"/>
    <property type="project" value="UniProtKB-SubCell"/>
</dbReference>
<keyword evidence="3" id="KW-0521">NADP</keyword>
<dbReference type="Proteomes" id="UP000295129">
    <property type="component" value="Unassembled WGS sequence"/>
</dbReference>
<dbReference type="SUPFAM" id="SSF51735">
    <property type="entry name" value="NAD(P)-binding Rossmann-fold domains"/>
    <property type="match status" value="1"/>
</dbReference>
<evidence type="ECO:0000313" key="6">
    <source>
        <dbReference type="Proteomes" id="UP000295129"/>
    </source>
</evidence>
<evidence type="ECO:0000256" key="1">
    <source>
        <dbReference type="ARBA" id="ARBA00004496"/>
    </source>
</evidence>
<evidence type="ECO:0000256" key="2">
    <source>
        <dbReference type="ARBA" id="ARBA00022490"/>
    </source>
</evidence>
<dbReference type="OrthoDB" id="9794387at2"/>
<dbReference type="NCBIfam" id="NF005436">
    <property type="entry name" value="PRK07023.1"/>
    <property type="match status" value="1"/>
</dbReference>
<evidence type="ECO:0000256" key="3">
    <source>
        <dbReference type="ARBA" id="ARBA00022857"/>
    </source>
</evidence>
<dbReference type="InterPro" id="IPR002347">
    <property type="entry name" value="SDR_fam"/>
</dbReference>
<evidence type="ECO:0000313" key="5">
    <source>
        <dbReference type="EMBL" id="TDN51359.1"/>
    </source>
</evidence>
<dbReference type="Pfam" id="PF00106">
    <property type="entry name" value="adh_short"/>
    <property type="match status" value="1"/>
</dbReference>
<gene>
    <name evidence="5" type="ORF">C7389_10793</name>
</gene>
<accession>A0A4R6E2U1</accession>
<dbReference type="PRINTS" id="PR00081">
    <property type="entry name" value="GDHRDH"/>
</dbReference>